<dbReference type="PANTHER" id="PTHR40430">
    <property type="entry name" value="T. BRUCEI SPP.-SPECIFIC PROTEIN"/>
    <property type="match status" value="1"/>
</dbReference>
<reference evidence="2 3" key="1">
    <citation type="journal article" date="2018" name="Sci. Rep.">
        <title>Raphidocelis subcapitata (=Pseudokirchneriella subcapitata) provides an insight into genome evolution and environmental adaptations in the Sphaeropleales.</title>
        <authorList>
            <person name="Suzuki S."/>
            <person name="Yamaguchi H."/>
            <person name="Nakajima N."/>
            <person name="Kawachi M."/>
        </authorList>
    </citation>
    <scope>NUCLEOTIDE SEQUENCE [LARGE SCALE GENOMIC DNA]</scope>
    <source>
        <strain evidence="2 3">NIES-35</strain>
    </source>
</reference>
<dbReference type="OrthoDB" id="550288at2759"/>
<evidence type="ECO:0000313" key="2">
    <source>
        <dbReference type="EMBL" id="GBF90445.1"/>
    </source>
</evidence>
<evidence type="ECO:0000256" key="1">
    <source>
        <dbReference type="SAM" id="MobiDB-lite"/>
    </source>
</evidence>
<dbReference type="InParanoid" id="A0A2V0P039"/>
<feature type="region of interest" description="Disordered" evidence="1">
    <location>
        <begin position="152"/>
        <end position="176"/>
    </location>
</feature>
<protein>
    <submittedName>
        <fullName evidence="2">Uncharacterized protein</fullName>
    </submittedName>
</protein>
<name>A0A2V0P039_9CHLO</name>
<dbReference type="EMBL" id="BDRX01000017">
    <property type="protein sequence ID" value="GBF90445.1"/>
    <property type="molecule type" value="Genomic_DNA"/>
</dbReference>
<dbReference type="Proteomes" id="UP000247498">
    <property type="component" value="Unassembled WGS sequence"/>
</dbReference>
<keyword evidence="3" id="KW-1185">Reference proteome</keyword>
<sequence length="466" mass="47357">MEVEQPRGIASLAGWAGIGSPLMHWPSQAAAAPPRAATPPLSPHPPQQQAPLHAAACGSACAPHYQAPTHVQPKAPLQACPHASAEAISAAFAPVTCAGIRSLPDALAPGFREVFYLRLVRAGREAAEKLRAAQRASGGGCQSCDAAAEPAAAPPAAAAEEGPGPAAPPLGLHGSGLSARRRQRLPAPPGELPSRFGPARGFFCTFPHAPCDYGSARAAEAAARAAHKASQARVCGEEFVVRGAPPALVGAPGFAPFTLEPRPFVAVDHLGRPAGRDSTDAAGPPAAAAAAALDGPFVPAGRAASPGAALKSRAGELLAAVSRDAGRMFPGSFLQAFLDARGAVVVAFARGAAAAEGDVAAFMGEWSKFGDAALQFRLCKDATRWGVVEEPGDAVFYSLWPPWARHRAVLPDALARPPPPPPRRRGDGDGDGEEGCGGGGGGRAVLRRAETEGRGPPPLGIRGLLV</sequence>
<gene>
    <name evidence="2" type="ORF">Rsub_03441</name>
</gene>
<dbReference type="AlphaFoldDB" id="A0A2V0P039"/>
<feature type="region of interest" description="Disordered" evidence="1">
    <location>
        <begin position="411"/>
        <end position="466"/>
    </location>
</feature>
<comment type="caution">
    <text evidence="2">The sequence shown here is derived from an EMBL/GenBank/DDBJ whole genome shotgun (WGS) entry which is preliminary data.</text>
</comment>
<accession>A0A2V0P039</accession>
<evidence type="ECO:0000313" key="3">
    <source>
        <dbReference type="Proteomes" id="UP000247498"/>
    </source>
</evidence>
<dbReference type="PANTHER" id="PTHR40430:SF1">
    <property type="entry name" value="T. BRUCEI SPP.-SPECIFIC PROTEIN"/>
    <property type="match status" value="1"/>
</dbReference>
<feature type="region of interest" description="Disordered" evidence="1">
    <location>
        <begin position="27"/>
        <end position="50"/>
    </location>
</feature>
<feature type="compositionally biased region" description="Pro residues" evidence="1">
    <location>
        <begin position="36"/>
        <end position="48"/>
    </location>
</feature>
<proteinExistence type="predicted"/>
<organism evidence="2 3">
    <name type="scientific">Raphidocelis subcapitata</name>
    <dbReference type="NCBI Taxonomy" id="307507"/>
    <lineage>
        <taxon>Eukaryota</taxon>
        <taxon>Viridiplantae</taxon>
        <taxon>Chlorophyta</taxon>
        <taxon>core chlorophytes</taxon>
        <taxon>Chlorophyceae</taxon>
        <taxon>CS clade</taxon>
        <taxon>Sphaeropleales</taxon>
        <taxon>Selenastraceae</taxon>
        <taxon>Raphidocelis</taxon>
    </lineage>
</organism>
<feature type="compositionally biased region" description="Low complexity" evidence="1">
    <location>
        <begin position="152"/>
        <end position="164"/>
    </location>
</feature>